<dbReference type="Proteomes" id="UP000076501">
    <property type="component" value="Unassembled WGS sequence"/>
</dbReference>
<dbReference type="PATRIC" id="fig|1396.539.peg.2422"/>
<evidence type="ECO:0008006" key="3">
    <source>
        <dbReference type="Google" id="ProtNLM"/>
    </source>
</evidence>
<dbReference type="RefSeq" id="WP_063221094.1">
    <property type="nucleotide sequence ID" value="NZ_LJKA01000002.1"/>
</dbReference>
<dbReference type="EMBL" id="LJKA01000002">
    <property type="protein sequence ID" value="KZD41614.1"/>
    <property type="molecule type" value="Genomic_DNA"/>
</dbReference>
<gene>
    <name evidence="1" type="ORF">B4082_0249</name>
</gene>
<reference evidence="1 2" key="1">
    <citation type="submission" date="2015-09" db="EMBL/GenBank/DDBJ databases">
        <title>Bacillus cereus food isolates.</title>
        <authorList>
            <person name="Boekhorst J."/>
        </authorList>
    </citation>
    <scope>NUCLEOTIDE SEQUENCE [LARGE SCALE GENOMIC DNA]</scope>
    <source>
        <strain evidence="1 2">B4082</strain>
    </source>
</reference>
<comment type="caution">
    <text evidence="1">The sequence shown here is derived from an EMBL/GenBank/DDBJ whole genome shotgun (WGS) entry which is preliminary data.</text>
</comment>
<protein>
    <recommendedName>
        <fullName evidence="3">GNAT family N-acetyltransferase</fullName>
    </recommendedName>
</protein>
<dbReference type="AlphaFoldDB" id="A0A164ILN6"/>
<sequence length="189" mass="22463">MFDLFGRKHKRLYEYMIDTYSKLKTEKQLSDIKKEQSENIINNISSIISEHKYEILSIEYNKKINDYVIVYIRNDVGENLTFSGKESFDVYIKTLGYKQLRNKSEINFFVDLKTKEKSFFIVDIQTGGNTSKGFGAIAMDNLIKLAKRWDILCIYGDRYFEDEANKVRQEKYYRKHGFKVTEHSIRLNL</sequence>
<evidence type="ECO:0000313" key="2">
    <source>
        <dbReference type="Proteomes" id="UP000076501"/>
    </source>
</evidence>
<proteinExistence type="predicted"/>
<evidence type="ECO:0000313" key="1">
    <source>
        <dbReference type="EMBL" id="KZD41614.1"/>
    </source>
</evidence>
<name>A0A164ILN6_BACCE</name>
<organism evidence="1 2">
    <name type="scientific">Bacillus cereus</name>
    <dbReference type="NCBI Taxonomy" id="1396"/>
    <lineage>
        <taxon>Bacteria</taxon>
        <taxon>Bacillati</taxon>
        <taxon>Bacillota</taxon>
        <taxon>Bacilli</taxon>
        <taxon>Bacillales</taxon>
        <taxon>Bacillaceae</taxon>
        <taxon>Bacillus</taxon>
        <taxon>Bacillus cereus group</taxon>
    </lineage>
</organism>
<accession>A0A164ILN6</accession>